<reference evidence="12" key="1">
    <citation type="submission" date="2020-10" db="EMBL/GenBank/DDBJ databases">
        <authorList>
            <person name="Gilroy R."/>
        </authorList>
    </citation>
    <scope>NUCLEOTIDE SEQUENCE</scope>
    <source>
        <strain evidence="12">6276</strain>
    </source>
</reference>
<comment type="activity regulation">
    <text evidence="9">Activated by a monovalent cation that binds near, but not in, the active site. The most likely occupant of the site in vivo is potassium. Ion binding induces a conformational change that may alter substrate affinity.</text>
</comment>
<feature type="binding site" evidence="9">
    <location>
        <position position="252"/>
    </location>
    <ligand>
        <name>substrate</name>
    </ligand>
</feature>
<keyword evidence="4 9" id="KW-0418">Kinase</keyword>
<feature type="binding site" evidence="9">
    <location>
        <position position="285"/>
    </location>
    <ligand>
        <name>K(+)</name>
        <dbReference type="ChEBI" id="CHEBI:29103"/>
    </ligand>
</feature>
<feature type="binding site" evidence="9">
    <location>
        <position position="291"/>
    </location>
    <ligand>
        <name>K(+)</name>
        <dbReference type="ChEBI" id="CHEBI:29103"/>
    </ligand>
</feature>
<feature type="active site" description="Proton acceptor" evidence="9">
    <location>
        <position position="252"/>
    </location>
</feature>
<comment type="caution">
    <text evidence="9">Lacks conserved residue(s) required for the propagation of feature annotation.</text>
</comment>
<evidence type="ECO:0000256" key="6">
    <source>
        <dbReference type="ARBA" id="ARBA00022842"/>
    </source>
</evidence>
<dbReference type="Pfam" id="PF00294">
    <property type="entry name" value="PfkB"/>
    <property type="match status" value="1"/>
</dbReference>
<keyword evidence="2 9" id="KW-0479">Metal-binding</keyword>
<evidence type="ECO:0000256" key="2">
    <source>
        <dbReference type="ARBA" id="ARBA00022723"/>
    </source>
</evidence>
<evidence type="ECO:0000256" key="4">
    <source>
        <dbReference type="ARBA" id="ARBA00022777"/>
    </source>
</evidence>
<feature type="binding site" evidence="9">
    <location>
        <position position="184"/>
    </location>
    <ligand>
        <name>ATP</name>
        <dbReference type="ChEBI" id="CHEBI:30616"/>
    </ligand>
</feature>
<keyword evidence="7 9" id="KW-0630">Potassium</keyword>
<dbReference type="GO" id="GO:0046872">
    <property type="term" value="F:metal ion binding"/>
    <property type="evidence" value="ECO:0007669"/>
    <property type="project" value="UniProtKB-KW"/>
</dbReference>
<comment type="function">
    <text evidence="9">Catalyzes the phosphorylation of ribose at O-5 in a reaction requiring ATP and magnesium. The resulting D-ribose-5-phosphate can then be used either for sythesis of nucleotides, histidine, and tryptophan, or as a component of the pentose phosphate pathway.</text>
</comment>
<keyword evidence="8 9" id="KW-0119">Carbohydrate metabolism</keyword>
<feature type="binding site" evidence="9">
    <location>
        <position position="246"/>
    </location>
    <ligand>
        <name>K(+)</name>
        <dbReference type="ChEBI" id="CHEBI:29103"/>
    </ligand>
</feature>
<evidence type="ECO:0000259" key="11">
    <source>
        <dbReference type="Pfam" id="PF00294"/>
    </source>
</evidence>
<dbReference type="InterPro" id="IPR011611">
    <property type="entry name" value="PfkB_dom"/>
</dbReference>
<feature type="binding site" evidence="9">
    <location>
        <begin position="39"/>
        <end position="43"/>
    </location>
    <ligand>
        <name>substrate</name>
    </ligand>
</feature>
<dbReference type="InterPro" id="IPR011877">
    <property type="entry name" value="Ribokinase"/>
</dbReference>
<comment type="pathway">
    <text evidence="9">Carbohydrate metabolism; D-ribose degradation; D-ribose 5-phosphate from beta-D-ribopyranose: step 2/2.</text>
</comment>
<proteinExistence type="inferred from homology"/>
<comment type="caution">
    <text evidence="12">The sequence shown here is derived from an EMBL/GenBank/DDBJ whole genome shotgun (WGS) entry which is preliminary data.</text>
</comment>
<dbReference type="GO" id="GO:0005524">
    <property type="term" value="F:ATP binding"/>
    <property type="evidence" value="ECO:0007669"/>
    <property type="project" value="UniProtKB-UniRule"/>
</dbReference>
<feature type="binding site" evidence="9">
    <location>
        <position position="287"/>
    </location>
    <ligand>
        <name>K(+)</name>
        <dbReference type="ChEBI" id="CHEBI:29103"/>
    </ligand>
</feature>
<evidence type="ECO:0000313" key="12">
    <source>
        <dbReference type="EMBL" id="HIS37401.1"/>
    </source>
</evidence>
<evidence type="ECO:0000256" key="5">
    <source>
        <dbReference type="ARBA" id="ARBA00022840"/>
    </source>
</evidence>
<organism evidence="12 13">
    <name type="scientific">Candidatus Scatousia excrementigallinarum</name>
    <dbReference type="NCBI Taxonomy" id="2840935"/>
    <lineage>
        <taxon>Bacteria</taxon>
        <taxon>Candidatus Scatousia</taxon>
    </lineage>
</organism>
<evidence type="ECO:0000256" key="10">
    <source>
        <dbReference type="NCBIfam" id="TIGR02152"/>
    </source>
</evidence>
<comment type="subcellular location">
    <subcellularLocation>
        <location evidence="9">Cytoplasm</location>
    </subcellularLocation>
</comment>
<keyword evidence="1 9" id="KW-0808">Transferase</keyword>
<protein>
    <recommendedName>
        <fullName evidence="9 10">Ribokinase</fullName>
        <shortName evidence="9">RK</shortName>
        <ecNumber evidence="9 10">2.7.1.15</ecNumber>
    </recommendedName>
</protein>
<dbReference type="GO" id="GO:0019303">
    <property type="term" value="P:D-ribose catabolic process"/>
    <property type="evidence" value="ECO:0007669"/>
    <property type="project" value="UniProtKB-UniRule"/>
</dbReference>
<dbReference type="GO" id="GO:0005829">
    <property type="term" value="C:cytosol"/>
    <property type="evidence" value="ECO:0007669"/>
    <property type="project" value="TreeGrafter"/>
</dbReference>
<dbReference type="GO" id="GO:0004747">
    <property type="term" value="F:ribokinase activity"/>
    <property type="evidence" value="ECO:0007669"/>
    <property type="project" value="UniProtKB-UniRule"/>
</dbReference>
<comment type="cofactor">
    <cofactor evidence="9">
        <name>Mg(2+)</name>
        <dbReference type="ChEBI" id="CHEBI:18420"/>
    </cofactor>
    <text evidence="9">Requires a divalent cation, most likely magnesium in vivo, as an electrophilic catalyst to aid phosphoryl group transfer. It is the chelate of the metal and the nucleotide that is the actual substrate.</text>
</comment>
<evidence type="ECO:0000256" key="7">
    <source>
        <dbReference type="ARBA" id="ARBA00022958"/>
    </source>
</evidence>
<feature type="binding site" evidence="9">
    <location>
        <begin position="220"/>
        <end position="225"/>
    </location>
    <ligand>
        <name>ATP</name>
        <dbReference type="ChEBI" id="CHEBI:30616"/>
    </ligand>
</feature>
<reference evidence="12" key="2">
    <citation type="journal article" date="2021" name="PeerJ">
        <title>Extensive microbial diversity within the chicken gut microbiome revealed by metagenomics and culture.</title>
        <authorList>
            <person name="Gilroy R."/>
            <person name="Ravi A."/>
            <person name="Getino M."/>
            <person name="Pursley I."/>
            <person name="Horton D.L."/>
            <person name="Alikhan N.F."/>
            <person name="Baker D."/>
            <person name="Gharbi K."/>
            <person name="Hall N."/>
            <person name="Watson M."/>
            <person name="Adriaenssens E.M."/>
            <person name="Foster-Nyarko E."/>
            <person name="Jarju S."/>
            <person name="Secka A."/>
            <person name="Antonio M."/>
            <person name="Oren A."/>
            <person name="Chaudhuri R.R."/>
            <person name="La Ragione R."/>
            <person name="Hildebrand F."/>
            <person name="Pallen M.J."/>
        </authorList>
    </citation>
    <scope>NUCLEOTIDE SEQUENCE</scope>
    <source>
        <strain evidence="12">6276</strain>
    </source>
</reference>
<dbReference type="EC" id="2.7.1.15" evidence="9 10"/>
<feature type="binding site" evidence="9">
    <location>
        <begin position="11"/>
        <end position="13"/>
    </location>
    <ligand>
        <name>substrate</name>
    </ligand>
</feature>
<gene>
    <name evidence="9 12" type="primary">rbsK</name>
    <name evidence="12" type="ORF">IAC10_12400</name>
</gene>
<dbReference type="PANTHER" id="PTHR10584">
    <property type="entry name" value="SUGAR KINASE"/>
    <property type="match status" value="1"/>
</dbReference>
<dbReference type="SUPFAM" id="SSF53613">
    <property type="entry name" value="Ribokinase-like"/>
    <property type="match status" value="1"/>
</dbReference>
<keyword evidence="9" id="KW-0963">Cytoplasm</keyword>
<evidence type="ECO:0000256" key="3">
    <source>
        <dbReference type="ARBA" id="ARBA00022741"/>
    </source>
</evidence>
<evidence type="ECO:0000256" key="8">
    <source>
        <dbReference type="ARBA" id="ARBA00023277"/>
    </source>
</evidence>
<evidence type="ECO:0000313" key="13">
    <source>
        <dbReference type="Proteomes" id="UP000823928"/>
    </source>
</evidence>
<feature type="binding site" evidence="9">
    <location>
        <begin position="251"/>
        <end position="252"/>
    </location>
    <ligand>
        <name>ATP</name>
        <dbReference type="ChEBI" id="CHEBI:30616"/>
    </ligand>
</feature>
<sequence length="304" mass="32551">MSDIVVIGSFVADNVVTVKEFPKEGQTVLGDTFHVYLGGKGINQAVAARRAGCSVDMFGCIGNDSNGDAFLKLLEEEKIGLKGVKICSHIATSVAQIQINAAGENKIIVIPAANHAYDKKDLHDAEPYLKKAKMVLIQMELPQSINFETIEMCADLGIPVLLNPAPACPIPNSILNKIDYLTPNESELEILTGKKSSTLESVEEASQKLLDCGVKSVLVTLGKRGVYLSTNSQKKLFKGHSVNAVDTVGAGDCFNGVFASYLVRGKTIEEAIMAANAAAALSVTKHGSTPSFPYEEQINKYMQS</sequence>
<dbReference type="InterPro" id="IPR017583">
    <property type="entry name" value="Tagatose/fructose_Pkinase"/>
</dbReference>
<accession>A0A9D1JNU9</accession>
<feature type="binding site" evidence="9">
    <location>
        <position position="248"/>
    </location>
    <ligand>
        <name>K(+)</name>
        <dbReference type="ChEBI" id="CHEBI:29103"/>
    </ligand>
</feature>
<dbReference type="HAMAP" id="MF_01987">
    <property type="entry name" value="Ribokinase"/>
    <property type="match status" value="1"/>
</dbReference>
<comment type="catalytic activity">
    <reaction evidence="9">
        <text>D-ribose + ATP = D-ribose 5-phosphate + ADP + H(+)</text>
        <dbReference type="Rhea" id="RHEA:13697"/>
        <dbReference type="ChEBI" id="CHEBI:15378"/>
        <dbReference type="ChEBI" id="CHEBI:30616"/>
        <dbReference type="ChEBI" id="CHEBI:47013"/>
        <dbReference type="ChEBI" id="CHEBI:78346"/>
        <dbReference type="ChEBI" id="CHEBI:456216"/>
        <dbReference type="EC" id="2.7.1.15"/>
    </reaction>
</comment>
<dbReference type="PIRSF" id="PIRSF000535">
    <property type="entry name" value="1PFK/6PFK/LacC"/>
    <property type="match status" value="1"/>
</dbReference>
<feature type="binding site" evidence="9">
    <location>
        <position position="276"/>
    </location>
    <ligand>
        <name>ATP</name>
        <dbReference type="ChEBI" id="CHEBI:30616"/>
    </ligand>
</feature>
<feature type="domain" description="Carbohydrate kinase PfkB" evidence="11">
    <location>
        <begin position="1"/>
        <end position="293"/>
    </location>
</feature>
<dbReference type="Proteomes" id="UP000823928">
    <property type="component" value="Unassembled WGS sequence"/>
</dbReference>
<dbReference type="CDD" id="cd01174">
    <property type="entry name" value="ribokinase"/>
    <property type="match status" value="1"/>
</dbReference>
<dbReference type="InterPro" id="IPR029056">
    <property type="entry name" value="Ribokinase-like"/>
</dbReference>
<name>A0A9D1JNU9_9BACT</name>
<comment type="subunit">
    <text evidence="9">Homodimer.</text>
</comment>
<dbReference type="NCBIfam" id="TIGR02152">
    <property type="entry name" value="D_ribokin_bact"/>
    <property type="match status" value="1"/>
</dbReference>
<dbReference type="EMBL" id="DVIU01000251">
    <property type="protein sequence ID" value="HIS37401.1"/>
    <property type="molecule type" value="Genomic_DNA"/>
</dbReference>
<dbReference type="InterPro" id="IPR002139">
    <property type="entry name" value="Ribo/fructo_kinase"/>
</dbReference>
<feature type="binding site" evidence="9">
    <location>
        <position position="140"/>
    </location>
    <ligand>
        <name>substrate</name>
    </ligand>
</feature>
<dbReference type="PRINTS" id="PR00990">
    <property type="entry name" value="RIBOKINASE"/>
</dbReference>
<dbReference type="AlphaFoldDB" id="A0A9D1JNU9"/>
<keyword evidence="6 9" id="KW-0460">Magnesium</keyword>
<dbReference type="PANTHER" id="PTHR10584:SF166">
    <property type="entry name" value="RIBOKINASE"/>
    <property type="match status" value="1"/>
</dbReference>
<feature type="binding site" evidence="9">
    <location>
        <position position="282"/>
    </location>
    <ligand>
        <name>K(+)</name>
        <dbReference type="ChEBI" id="CHEBI:29103"/>
    </ligand>
</feature>
<keyword evidence="5 9" id="KW-0067">ATP-binding</keyword>
<evidence type="ECO:0000256" key="9">
    <source>
        <dbReference type="HAMAP-Rule" id="MF_01987"/>
    </source>
</evidence>
<evidence type="ECO:0000256" key="1">
    <source>
        <dbReference type="ARBA" id="ARBA00022679"/>
    </source>
</evidence>
<keyword evidence="3 9" id="KW-0547">Nucleotide-binding</keyword>
<comment type="similarity">
    <text evidence="9">Belongs to the carbohydrate kinase PfkB family. Ribokinase subfamily.</text>
</comment>
<dbReference type="Gene3D" id="3.40.1190.20">
    <property type="match status" value="1"/>
</dbReference>